<keyword evidence="3" id="KW-0482">Metalloprotease</keyword>
<feature type="transmembrane region" description="Helical" evidence="2">
    <location>
        <begin position="159"/>
        <end position="180"/>
    </location>
</feature>
<evidence type="ECO:0000256" key="1">
    <source>
        <dbReference type="SAM" id="MobiDB-lite"/>
    </source>
</evidence>
<dbReference type="InterPro" id="IPR026898">
    <property type="entry name" value="PrsW"/>
</dbReference>
<name>A0ABZ3FIC5_9ACTN</name>
<proteinExistence type="predicted"/>
<protein>
    <submittedName>
        <fullName evidence="3">PrsW family intramembrane metalloprotease</fullName>
    </submittedName>
</protein>
<feature type="transmembrane region" description="Helical" evidence="2">
    <location>
        <begin position="200"/>
        <end position="218"/>
    </location>
</feature>
<gene>
    <name evidence="3" type="ORF">AADG42_00090</name>
</gene>
<feature type="region of interest" description="Disordered" evidence="1">
    <location>
        <begin position="384"/>
        <end position="404"/>
    </location>
</feature>
<accession>A0ABZ3FIC5</accession>
<organism evidence="3 4">
    <name type="scientific">Ammonicoccus fulvus</name>
    <dbReference type="NCBI Taxonomy" id="3138240"/>
    <lineage>
        <taxon>Bacteria</taxon>
        <taxon>Bacillati</taxon>
        <taxon>Actinomycetota</taxon>
        <taxon>Actinomycetes</taxon>
        <taxon>Propionibacteriales</taxon>
        <taxon>Propionibacteriaceae</taxon>
        <taxon>Ammonicoccus</taxon>
    </lineage>
</organism>
<feature type="transmembrane region" description="Helical" evidence="2">
    <location>
        <begin position="90"/>
        <end position="114"/>
    </location>
</feature>
<evidence type="ECO:0000256" key="2">
    <source>
        <dbReference type="SAM" id="Phobius"/>
    </source>
</evidence>
<dbReference type="EMBL" id="CP154795">
    <property type="protein sequence ID" value="XAN05768.1"/>
    <property type="molecule type" value="Genomic_DNA"/>
</dbReference>
<dbReference type="PANTHER" id="PTHR36844">
    <property type="entry name" value="PROTEASE PRSW"/>
    <property type="match status" value="1"/>
</dbReference>
<dbReference type="RefSeq" id="WP_425307201.1">
    <property type="nucleotide sequence ID" value="NZ_CP154795.1"/>
</dbReference>
<evidence type="ECO:0000313" key="3">
    <source>
        <dbReference type="EMBL" id="XAN05768.1"/>
    </source>
</evidence>
<dbReference type="PANTHER" id="PTHR36844:SF1">
    <property type="entry name" value="PROTEASE PRSW"/>
    <property type="match status" value="1"/>
</dbReference>
<keyword evidence="2" id="KW-0812">Transmembrane</keyword>
<dbReference type="GO" id="GO:0008237">
    <property type="term" value="F:metallopeptidase activity"/>
    <property type="evidence" value="ECO:0007669"/>
    <property type="project" value="UniProtKB-KW"/>
</dbReference>
<dbReference type="Proteomes" id="UP001442841">
    <property type="component" value="Chromosome"/>
</dbReference>
<feature type="transmembrane region" description="Helical" evidence="2">
    <location>
        <begin position="56"/>
        <end position="78"/>
    </location>
</feature>
<feature type="transmembrane region" description="Helical" evidence="2">
    <location>
        <begin position="27"/>
        <end position="50"/>
    </location>
</feature>
<feature type="transmembrane region" description="Helical" evidence="2">
    <location>
        <begin position="248"/>
        <end position="274"/>
    </location>
</feature>
<keyword evidence="2" id="KW-1133">Transmembrane helix</keyword>
<keyword evidence="4" id="KW-1185">Reference proteome</keyword>
<keyword evidence="2" id="KW-0472">Membrane</keyword>
<reference evidence="3 4" key="1">
    <citation type="submission" date="2024-04" db="EMBL/GenBank/DDBJ databases">
        <title>Isolation of an actinomycete strain from pig manure.</title>
        <authorList>
            <person name="Gong T."/>
            <person name="Yu Z."/>
            <person name="An M."/>
            <person name="Wei C."/>
            <person name="Yang W."/>
            <person name="Liu L."/>
        </authorList>
    </citation>
    <scope>NUCLEOTIDE SEQUENCE [LARGE SCALE GENOMIC DNA]</scope>
    <source>
        <strain evidence="3 4">ZF39</strain>
    </source>
</reference>
<dbReference type="Pfam" id="PF13367">
    <property type="entry name" value="PrsW-protease"/>
    <property type="match status" value="1"/>
</dbReference>
<keyword evidence="3" id="KW-0378">Hydrolase</keyword>
<keyword evidence="3" id="KW-0645">Protease</keyword>
<evidence type="ECO:0000313" key="4">
    <source>
        <dbReference type="Proteomes" id="UP001442841"/>
    </source>
</evidence>
<feature type="transmembrane region" description="Helical" evidence="2">
    <location>
        <begin position="225"/>
        <end position="242"/>
    </location>
</feature>
<sequence>MSVQPAPGNYAPTGSRPHWPILRKKQVFVVPIIAIAVGAIVMTILILIAVLPTPPIGILAVLISALASALGIFLLIWLDRWEPEPPHLLVSAFFWGAGVSVLFVFLISPVLALVGGSGDFFGAVISAPLVEESAKGLFLVLVLLVTRRGRAEFNSLTDALVYAGFVGIGFSFVEDMLYIAGQESVSGALTVAGLRIGLGAWAHSIYTAMTAIGLWLAVSQRGPSRFVWPFVGWAVAVMLHAIHNGSAFLGLGAWALSLLLFSLPAFVVFVLIAVRSHRREGSVVQAQIPIMVHNGWITPDEASWLGNLRSRRMALAHAKGQGSGERKRVAAFRDNVTELAFVRDRLDRMGPPYSPELMQHHDELVGIINANKEWVQQQLAPVPQGWQAMPPQPGLEYRTPESMQ</sequence>